<dbReference type="KEGG" id="rad:CO657_24725"/>
<name>A0AAE5WRF7_9HYPH</name>
<dbReference type="Proteomes" id="UP000220927">
    <property type="component" value="Plasmid pRapFH23a"/>
</dbReference>
<dbReference type="EMBL" id="CP034999">
    <property type="protein sequence ID" value="QAS81146.1"/>
    <property type="molecule type" value="Genomic_DNA"/>
</dbReference>
<sequence length="89" mass="10314">MVKNRSSASAVRRIGRIVKELRLRGIDTIDGAKAYAPAFMADFDARFIRLSFNLLRRRPALIDFDSRSCRVASTRSWPTSCVRLLQRWR</sequence>
<keyword evidence="1" id="KW-0614">Plasmid</keyword>
<gene>
    <name evidence="1" type="ORF">CO657_24725</name>
</gene>
<evidence type="ECO:0000313" key="2">
    <source>
        <dbReference type="Proteomes" id="UP000220927"/>
    </source>
</evidence>
<geneLocation type="plasmid" evidence="2">
    <name>prapfh23a</name>
</geneLocation>
<protein>
    <submittedName>
        <fullName evidence="1">Integrase catalytic subunit</fullName>
    </submittedName>
</protein>
<evidence type="ECO:0000313" key="1">
    <source>
        <dbReference type="EMBL" id="QAS81146.1"/>
    </source>
</evidence>
<dbReference type="AlphaFoldDB" id="A0AAE5WRF7"/>
<proteinExistence type="predicted"/>
<accession>A0AAE5WRF7</accession>
<organism evidence="1 2">
    <name type="scientific">Rhizobium acidisoli</name>
    <dbReference type="NCBI Taxonomy" id="1538158"/>
    <lineage>
        <taxon>Bacteria</taxon>
        <taxon>Pseudomonadati</taxon>
        <taxon>Pseudomonadota</taxon>
        <taxon>Alphaproteobacteria</taxon>
        <taxon>Hyphomicrobiales</taxon>
        <taxon>Rhizobiaceae</taxon>
        <taxon>Rhizobium/Agrobacterium group</taxon>
        <taxon>Rhizobium</taxon>
    </lineage>
</organism>
<keyword evidence="2" id="KW-1185">Reference proteome</keyword>
<reference evidence="1 2" key="1">
    <citation type="submission" date="2019-01" db="EMBL/GenBank/DDBJ databases">
        <title>Genomic insights into the origins and evolution of symbiotic genes in the Phaseolus vulgaris microsymbionts.</title>
        <authorList>
            <person name="Tong W."/>
        </authorList>
    </citation>
    <scope>NUCLEOTIDE SEQUENCE [LARGE SCALE GENOMIC DNA]</scope>
    <source>
        <strain evidence="1 2">FH23</strain>
        <plasmid evidence="2">prapfh23a</plasmid>
    </source>
</reference>